<dbReference type="EMBL" id="CP104562">
    <property type="protein sequence ID" value="UXH80606.1"/>
    <property type="molecule type" value="Genomic_DNA"/>
</dbReference>
<accession>A0ABY6B763</accession>
<dbReference type="RefSeq" id="WP_261760423.1">
    <property type="nucleotide sequence ID" value="NZ_CP104562.2"/>
</dbReference>
<name>A0ABY6B763_9BURK</name>
<feature type="domain" description="ImpA N-terminal" evidence="1">
    <location>
        <begin position="13"/>
        <end position="132"/>
    </location>
</feature>
<gene>
    <name evidence="2" type="primary">tssA</name>
    <name evidence="2" type="ORF">N4261_12320</name>
</gene>
<proteinExistence type="predicted"/>
<dbReference type="NCBIfam" id="TIGR03363">
    <property type="entry name" value="VI_chp_8"/>
    <property type="match status" value="1"/>
</dbReference>
<protein>
    <submittedName>
        <fullName evidence="2">Type VI secretion system protein TssA</fullName>
    </submittedName>
</protein>
<evidence type="ECO:0000313" key="3">
    <source>
        <dbReference type="Proteomes" id="UP001064933"/>
    </source>
</evidence>
<sequence length="341" mass="35499">MADLDLDALLVSLQDDAPCGPDLEYDAAFLALQTAGEGKPEQQYGDTVIPAEEPDWIKVQEQALALAQRTRDLRIAVYLVRSAARLQGYGAALQALRLTQGLLEQHWAHVHPQLDASDGNDPTMRLNALLPLVSNAGALADLRAASLTGQRGGPRVRDIELAFGGADPMDGESVPSPQGLLDGLSAQAAQDPSLVDRLSAGVAAAQALGAAIEQHLGPGQGPDIAPLVRLLKPLAAVAAQLGGGAAQAATDGGADGVGAADVVATPGRVVAGGSGVIASREDAMRALQRVCEWIEHNEPSNPAPLLIRRAQRLMSKNFMDIIRDLVPDGLHEIEKLAGSPE</sequence>
<evidence type="ECO:0000259" key="1">
    <source>
        <dbReference type="Pfam" id="PF06812"/>
    </source>
</evidence>
<keyword evidence="3" id="KW-1185">Reference proteome</keyword>
<evidence type="ECO:0000313" key="2">
    <source>
        <dbReference type="EMBL" id="UXH80606.1"/>
    </source>
</evidence>
<dbReference type="Proteomes" id="UP001064933">
    <property type="component" value="Chromosome"/>
</dbReference>
<dbReference type="PANTHER" id="PTHR37951">
    <property type="entry name" value="CYTOPLASMIC PROTEIN-RELATED"/>
    <property type="match status" value="1"/>
</dbReference>
<organism evidence="2 3">
    <name type="scientific">Roseateles amylovorans</name>
    <dbReference type="NCBI Taxonomy" id="2978473"/>
    <lineage>
        <taxon>Bacteria</taxon>
        <taxon>Pseudomonadati</taxon>
        <taxon>Pseudomonadota</taxon>
        <taxon>Betaproteobacteria</taxon>
        <taxon>Burkholderiales</taxon>
        <taxon>Sphaerotilaceae</taxon>
        <taxon>Roseateles</taxon>
    </lineage>
</organism>
<reference evidence="2" key="1">
    <citation type="submission" date="2022-10" db="EMBL/GenBank/DDBJ databases">
        <title>Characterization and whole genome sequencing of a new Roseateles species, isolated from fresh water.</title>
        <authorList>
            <person name="Guliayeva D.Y."/>
            <person name="Akhremchuk A.E."/>
            <person name="Sikolenko M.A."/>
            <person name="Valentovich L.N."/>
            <person name="Sidarenka A.V."/>
        </authorList>
    </citation>
    <scope>NUCLEOTIDE SEQUENCE</scope>
    <source>
        <strain evidence="2">BIM B-1768</strain>
    </source>
</reference>
<dbReference type="InterPro" id="IPR017740">
    <property type="entry name" value="TssA-like"/>
</dbReference>
<dbReference type="PANTHER" id="PTHR37951:SF1">
    <property type="entry name" value="TYPE VI SECRETION SYSTEM COMPONENT TSSA1"/>
    <property type="match status" value="1"/>
</dbReference>
<dbReference type="InterPro" id="IPR010657">
    <property type="entry name" value="ImpA_N"/>
</dbReference>
<dbReference type="Pfam" id="PF06812">
    <property type="entry name" value="ImpA_N"/>
    <property type="match status" value="1"/>
</dbReference>